<sequence>MAHNADVVAFVQKHAKLSDQFEAHFEDPDVWSSFERIETALTAEETFNIQFSPEELTALTTPKSFVEMIESKLQ</sequence>
<dbReference type="EMBL" id="BJMV01000004">
    <property type="protein sequence ID" value="GEB85223.1"/>
    <property type="molecule type" value="Genomic_DNA"/>
</dbReference>
<dbReference type="Gene3D" id="1.10.1200.10">
    <property type="entry name" value="ACP-like"/>
    <property type="match status" value="1"/>
</dbReference>
<dbReference type="Proteomes" id="UP000317730">
    <property type="component" value="Unassembled WGS sequence"/>
</dbReference>
<reference evidence="1 2" key="1">
    <citation type="submission" date="2019-06" db="EMBL/GenBank/DDBJ databases">
        <title>Whole genome shotgun sequence of Acetobacter peroxydans NBRC 13755.</title>
        <authorList>
            <person name="Hosoyama A."/>
            <person name="Uohara A."/>
            <person name="Ohji S."/>
            <person name="Ichikawa N."/>
        </authorList>
    </citation>
    <scope>NUCLEOTIDE SEQUENCE [LARGE SCALE GENOMIC DNA]</scope>
    <source>
        <strain evidence="1 2">NBRC 13755</strain>
    </source>
</reference>
<dbReference type="RefSeq" id="WP_141375271.1">
    <property type="nucleotide sequence ID" value="NZ_BAPL01000024.1"/>
</dbReference>
<evidence type="ECO:0000313" key="1">
    <source>
        <dbReference type="EMBL" id="GEB85223.1"/>
    </source>
</evidence>
<comment type="caution">
    <text evidence="1">The sequence shown here is derived from an EMBL/GenBank/DDBJ whole genome shotgun (WGS) entry which is preliminary data.</text>
</comment>
<evidence type="ECO:0008006" key="3">
    <source>
        <dbReference type="Google" id="ProtNLM"/>
    </source>
</evidence>
<name>A0A4Y3TTY8_9PROT</name>
<organism evidence="1 2">
    <name type="scientific">Acetobacter peroxydans</name>
    <dbReference type="NCBI Taxonomy" id="104098"/>
    <lineage>
        <taxon>Bacteria</taxon>
        <taxon>Pseudomonadati</taxon>
        <taxon>Pseudomonadota</taxon>
        <taxon>Alphaproteobacteria</taxon>
        <taxon>Acetobacterales</taxon>
        <taxon>Acetobacteraceae</taxon>
        <taxon>Acetobacter</taxon>
    </lineage>
</organism>
<dbReference type="AlphaFoldDB" id="A0A4Y3TTY8"/>
<dbReference type="InterPro" id="IPR036736">
    <property type="entry name" value="ACP-like_sf"/>
</dbReference>
<evidence type="ECO:0000313" key="2">
    <source>
        <dbReference type="Proteomes" id="UP000317730"/>
    </source>
</evidence>
<keyword evidence="2" id="KW-1185">Reference proteome</keyword>
<gene>
    <name evidence="1" type="ORF">APE01nite_10200</name>
</gene>
<protein>
    <recommendedName>
        <fullName evidence="3">Carrier domain-containing protein</fullName>
    </recommendedName>
</protein>
<dbReference type="SUPFAM" id="SSF47336">
    <property type="entry name" value="ACP-like"/>
    <property type="match status" value="1"/>
</dbReference>
<dbReference type="OrthoDB" id="9811033at2"/>
<accession>A0A4Y3TTY8</accession>
<proteinExistence type="predicted"/>